<reference evidence="4" key="1">
    <citation type="submission" date="2021-10" db="EMBL/GenBank/DDBJ databases">
        <title>De novo Genome Assembly of Clathrus columnatus (Basidiomycota, Fungi) Using Illumina and Nanopore Sequence Data.</title>
        <authorList>
            <person name="Ogiso-Tanaka E."/>
            <person name="Itagaki H."/>
            <person name="Hosoya T."/>
            <person name="Hosaka K."/>
        </authorList>
    </citation>
    <scope>NUCLEOTIDE SEQUENCE</scope>
    <source>
        <strain evidence="4">MO-923</strain>
    </source>
</reference>
<dbReference type="InterPro" id="IPR004045">
    <property type="entry name" value="Glutathione_S-Trfase_N"/>
</dbReference>
<feature type="domain" description="GST N-terminal" evidence="2">
    <location>
        <begin position="3"/>
        <end position="89"/>
    </location>
</feature>
<dbReference type="Proteomes" id="UP001050691">
    <property type="component" value="Unassembled WGS sequence"/>
</dbReference>
<dbReference type="SFLD" id="SFLDG00358">
    <property type="entry name" value="Main_(cytGST)"/>
    <property type="match status" value="1"/>
</dbReference>
<evidence type="ECO:0000259" key="2">
    <source>
        <dbReference type="PROSITE" id="PS50404"/>
    </source>
</evidence>
<proteinExistence type="inferred from homology"/>
<feature type="domain" description="GST C-terminal" evidence="3">
    <location>
        <begin position="95"/>
        <end position="219"/>
    </location>
</feature>
<dbReference type="InterPro" id="IPR036249">
    <property type="entry name" value="Thioredoxin-like_sf"/>
</dbReference>
<evidence type="ECO:0008006" key="6">
    <source>
        <dbReference type="Google" id="ProtNLM"/>
    </source>
</evidence>
<dbReference type="EMBL" id="BPWL01000004">
    <property type="protein sequence ID" value="GJJ09221.1"/>
    <property type="molecule type" value="Genomic_DNA"/>
</dbReference>
<evidence type="ECO:0000313" key="4">
    <source>
        <dbReference type="EMBL" id="GJJ09221.1"/>
    </source>
</evidence>
<organism evidence="4 5">
    <name type="scientific">Clathrus columnatus</name>
    <dbReference type="NCBI Taxonomy" id="1419009"/>
    <lineage>
        <taxon>Eukaryota</taxon>
        <taxon>Fungi</taxon>
        <taxon>Dikarya</taxon>
        <taxon>Basidiomycota</taxon>
        <taxon>Agaricomycotina</taxon>
        <taxon>Agaricomycetes</taxon>
        <taxon>Phallomycetidae</taxon>
        <taxon>Phallales</taxon>
        <taxon>Clathraceae</taxon>
        <taxon>Clathrus</taxon>
    </lineage>
</organism>
<dbReference type="PROSITE" id="PS50405">
    <property type="entry name" value="GST_CTER"/>
    <property type="match status" value="1"/>
</dbReference>
<dbReference type="InterPro" id="IPR040079">
    <property type="entry name" value="Glutathione_S-Trfase"/>
</dbReference>
<sequence length="219" mass="24926">MSSQVTLFHHGISPNPSKVAMLLEGLGVSYNLIKKEFEDGPNGVKHPDFSAINPNGRIPVLIDHTNNDKIVWESGAILLYVAEQFDNSGTFNGKNLDEKAIVWQWLMFQLSGLGPMQGQVNYFKYLHPVKNLDQSVYDRFRNETHRIYGVLEKQLEKQEWIALPDRFTIAGLRVARYGDLTFDGFPHLQAYFDKVAKIPSVEIAYKKLIAAHHGRPYVP</sequence>
<dbReference type="Gene3D" id="1.20.1050.130">
    <property type="match status" value="1"/>
</dbReference>
<dbReference type="InterPro" id="IPR010987">
    <property type="entry name" value="Glutathione-S-Trfase_C-like"/>
</dbReference>
<keyword evidence="5" id="KW-1185">Reference proteome</keyword>
<dbReference type="AlphaFoldDB" id="A0AAV5A874"/>
<dbReference type="SFLD" id="SFLDS00019">
    <property type="entry name" value="Glutathione_Transferase_(cytos"/>
    <property type="match status" value="1"/>
</dbReference>
<comment type="caution">
    <text evidence="4">The sequence shown here is derived from an EMBL/GenBank/DDBJ whole genome shotgun (WGS) entry which is preliminary data.</text>
</comment>
<accession>A0AAV5A874</accession>
<dbReference type="SUPFAM" id="SSF52833">
    <property type="entry name" value="Thioredoxin-like"/>
    <property type="match status" value="1"/>
</dbReference>
<evidence type="ECO:0000259" key="3">
    <source>
        <dbReference type="PROSITE" id="PS50405"/>
    </source>
</evidence>
<dbReference type="Pfam" id="PF02798">
    <property type="entry name" value="GST_N"/>
    <property type="match status" value="1"/>
</dbReference>
<protein>
    <recommendedName>
        <fullName evidence="6">Glutathione S-transferase</fullName>
    </recommendedName>
</protein>
<evidence type="ECO:0000256" key="1">
    <source>
        <dbReference type="ARBA" id="ARBA00007409"/>
    </source>
</evidence>
<comment type="similarity">
    <text evidence="1">Belongs to the GST superfamily.</text>
</comment>
<dbReference type="SUPFAM" id="SSF47616">
    <property type="entry name" value="GST C-terminal domain-like"/>
    <property type="match status" value="1"/>
</dbReference>
<dbReference type="PANTHER" id="PTHR44051:SF14">
    <property type="entry name" value="GLUTATHIONE S-TRANSFERASE II"/>
    <property type="match status" value="1"/>
</dbReference>
<dbReference type="InterPro" id="IPR036282">
    <property type="entry name" value="Glutathione-S-Trfase_C_sf"/>
</dbReference>
<dbReference type="PROSITE" id="PS50404">
    <property type="entry name" value="GST_NTER"/>
    <property type="match status" value="1"/>
</dbReference>
<dbReference type="CDD" id="cd03048">
    <property type="entry name" value="GST_N_Ure2p_like"/>
    <property type="match status" value="1"/>
</dbReference>
<name>A0AAV5A874_9AGAM</name>
<evidence type="ECO:0000313" key="5">
    <source>
        <dbReference type="Proteomes" id="UP001050691"/>
    </source>
</evidence>
<gene>
    <name evidence="4" type="ORF">Clacol_003443</name>
</gene>
<dbReference type="PANTHER" id="PTHR44051">
    <property type="entry name" value="GLUTATHIONE S-TRANSFERASE-RELATED"/>
    <property type="match status" value="1"/>
</dbReference>